<dbReference type="InterPro" id="IPR016024">
    <property type="entry name" value="ARM-type_fold"/>
</dbReference>
<evidence type="ECO:0000313" key="13">
    <source>
        <dbReference type="Proteomes" id="UP001626550"/>
    </source>
</evidence>
<evidence type="ECO:0000259" key="11">
    <source>
        <dbReference type="Pfam" id="PF01602"/>
    </source>
</evidence>
<comment type="similarity">
    <text evidence="9">Belongs to the adaptor complexes large subunit family.</text>
</comment>
<evidence type="ECO:0000256" key="9">
    <source>
        <dbReference type="PIRNR" id="PIRNR037094"/>
    </source>
</evidence>
<dbReference type="GO" id="GO:0030122">
    <property type="term" value="C:AP-2 adaptor complex"/>
    <property type="evidence" value="ECO:0007669"/>
    <property type="project" value="UniProtKB-ARBA"/>
</dbReference>
<evidence type="ECO:0000256" key="2">
    <source>
        <dbReference type="ARBA" id="ARBA00004555"/>
    </source>
</evidence>
<dbReference type="EMBL" id="JBJKFK010001019">
    <property type="protein sequence ID" value="KAL3314365.1"/>
    <property type="molecule type" value="Genomic_DNA"/>
</dbReference>
<proteinExistence type="inferred from homology"/>
<reference evidence="12 13" key="1">
    <citation type="submission" date="2024-11" db="EMBL/GenBank/DDBJ databases">
        <title>Adaptive evolution of stress response genes in parasites aligns with host niche diversity.</title>
        <authorList>
            <person name="Hahn C."/>
            <person name="Resl P."/>
        </authorList>
    </citation>
    <scope>NUCLEOTIDE SEQUENCE [LARGE SCALE GENOMIC DNA]</scope>
    <source>
        <strain evidence="12">EGGRZ-B1_66</strain>
        <tissue evidence="12">Body</tissue>
    </source>
</reference>
<organism evidence="12 13">
    <name type="scientific">Cichlidogyrus casuarinus</name>
    <dbReference type="NCBI Taxonomy" id="1844966"/>
    <lineage>
        <taxon>Eukaryota</taxon>
        <taxon>Metazoa</taxon>
        <taxon>Spiralia</taxon>
        <taxon>Lophotrochozoa</taxon>
        <taxon>Platyhelminthes</taxon>
        <taxon>Monogenea</taxon>
        <taxon>Monopisthocotylea</taxon>
        <taxon>Dactylogyridea</taxon>
        <taxon>Ancyrocephalidae</taxon>
        <taxon>Cichlidogyrus</taxon>
    </lineage>
</organism>
<evidence type="ECO:0000256" key="8">
    <source>
        <dbReference type="ARBA" id="ARBA00023176"/>
    </source>
</evidence>
<dbReference type="InterPro" id="IPR050840">
    <property type="entry name" value="Adaptor_Complx_Large_Subunit"/>
</dbReference>
<dbReference type="Proteomes" id="UP001626550">
    <property type="component" value="Unassembled WGS sequence"/>
</dbReference>
<dbReference type="Pfam" id="PF01602">
    <property type="entry name" value="Adaptin_N"/>
    <property type="match status" value="1"/>
</dbReference>
<feature type="domain" description="Clathrin/coatomer adaptor adaptin-like N-terminal" evidence="11">
    <location>
        <begin position="28"/>
        <end position="581"/>
    </location>
</feature>
<keyword evidence="7 9" id="KW-0472">Membrane</keyword>
<keyword evidence="8" id="KW-0168">Coated pit</keyword>
<dbReference type="GO" id="GO:0006897">
    <property type="term" value="P:endocytosis"/>
    <property type="evidence" value="ECO:0007669"/>
    <property type="project" value="UniProtKB-KW"/>
</dbReference>
<gene>
    <name evidence="12" type="primary">AP2A2_2</name>
    <name evidence="12" type="ORF">Ciccas_007017</name>
</gene>
<protein>
    <recommendedName>
        <fullName evidence="9">AP-1 complex subunit gamma</fullName>
    </recommendedName>
</protein>
<dbReference type="Gene3D" id="1.25.10.10">
    <property type="entry name" value="Leucine-rich Repeat Variant"/>
    <property type="match status" value="1"/>
</dbReference>
<dbReference type="SUPFAM" id="SSF48371">
    <property type="entry name" value="ARM repeat"/>
    <property type="match status" value="1"/>
</dbReference>
<dbReference type="GO" id="GO:0006886">
    <property type="term" value="P:intracellular protein transport"/>
    <property type="evidence" value="ECO:0007669"/>
    <property type="project" value="UniProtKB-UniRule"/>
</dbReference>
<dbReference type="PIRSF" id="PIRSF037094">
    <property type="entry name" value="AP1_complex_gamma"/>
    <property type="match status" value="1"/>
</dbReference>
<keyword evidence="6 9" id="KW-0333">Golgi apparatus</keyword>
<sequence length="682" mass="76824">MPASKSDTMRGLASFITDMRNCKSKEEEEKRINKELANIRSKFKGDKTLDGYQKKKYVCKLLFIFLSGHEIDFGYTEAVNLLCSNRYTEKQMGYLFISVLVRENHPLMNLVITRLKDDLSSRNPIFVNLALQCVANIGTKEMAENFAGEIPKLITSGETIDSIKQNAALCMLRLIRVAPDVVSYTDWTSRAIHLINDPHLGVVTSAVSLIDALVKRDPEEYKTCISLSVARLSRLVASSHTDLQDYTYYFVTAPWLCIKFLRLLQNFPPQIVLVISADRAVRDKLTECLDAILKKVAEPPKSKKVQHPNARNAILLEAINLIIHMDSDQKLLVRASNQLGQFLQNKETNLRYLALESLCLLATSVHSTVVKHQETVIAALKAEKDLSVRQRAVDLLYAMCDRSNAQTIVAEMLQYLETADYSIREEMVLKVAILSEKYATDYSWYVDTILNLIRLAGDYVSEEVWHRVIQIVVNRVELQGYVAKTVFEALQAPACHENLIKVAGYILGEFGNLIAADSRSPKYHLCSPVTRQLLLTTYMKFINLFPEIKEYIQEALQSDTNYRSSDVEIQQRAVEYYALSQVANSEAVVLEVMPQFEGRESCILSKLRSKKPIQSAKLNRLTAGSMDESAVKDEEQTNGEKVPGAEADLLGLEFGGQVHNGPAVEEERRLSLEDGLNGYGQS</sequence>
<keyword evidence="4" id="KW-0254">Endocytosis</keyword>
<dbReference type="AlphaFoldDB" id="A0ABD2Q4C8"/>
<evidence type="ECO:0000256" key="1">
    <source>
        <dbReference type="ARBA" id="ARBA00004277"/>
    </source>
</evidence>
<keyword evidence="3 9" id="KW-0813">Transport</keyword>
<keyword evidence="13" id="KW-1185">Reference proteome</keyword>
<dbReference type="PANTHER" id="PTHR22780">
    <property type="entry name" value="ADAPTIN, ALPHA/GAMMA/EPSILON"/>
    <property type="match status" value="1"/>
</dbReference>
<dbReference type="InterPro" id="IPR002553">
    <property type="entry name" value="Clathrin/coatomer_adapt-like_N"/>
</dbReference>
<keyword evidence="5 9" id="KW-0653">Protein transport</keyword>
<accession>A0ABD2Q4C8</accession>
<comment type="caution">
    <text evidence="12">The sequence shown here is derived from an EMBL/GenBank/DDBJ whole genome shotgun (WGS) entry which is preliminary data.</text>
</comment>
<feature type="region of interest" description="Disordered" evidence="10">
    <location>
        <begin position="625"/>
        <end position="682"/>
    </location>
</feature>
<dbReference type="GO" id="GO:0005794">
    <property type="term" value="C:Golgi apparatus"/>
    <property type="evidence" value="ECO:0007669"/>
    <property type="project" value="UniProtKB-SubCell"/>
</dbReference>
<evidence type="ECO:0000313" key="12">
    <source>
        <dbReference type="EMBL" id="KAL3314365.1"/>
    </source>
</evidence>
<keyword evidence="9" id="KW-0968">Cytoplasmic vesicle</keyword>
<evidence type="ECO:0000256" key="5">
    <source>
        <dbReference type="ARBA" id="ARBA00022927"/>
    </source>
</evidence>
<evidence type="ECO:0000256" key="7">
    <source>
        <dbReference type="ARBA" id="ARBA00023136"/>
    </source>
</evidence>
<evidence type="ECO:0000256" key="3">
    <source>
        <dbReference type="ARBA" id="ARBA00022448"/>
    </source>
</evidence>
<name>A0ABD2Q4C8_9PLAT</name>
<dbReference type="InterPro" id="IPR017107">
    <property type="entry name" value="AP1_complex_gsu"/>
</dbReference>
<dbReference type="InterPro" id="IPR011989">
    <property type="entry name" value="ARM-like"/>
</dbReference>
<evidence type="ECO:0000256" key="4">
    <source>
        <dbReference type="ARBA" id="ARBA00022583"/>
    </source>
</evidence>
<dbReference type="FunFam" id="1.25.10.10:FF:000020">
    <property type="entry name" value="AP-2 complex subunit alpha"/>
    <property type="match status" value="1"/>
</dbReference>
<evidence type="ECO:0000256" key="10">
    <source>
        <dbReference type="SAM" id="MobiDB-lite"/>
    </source>
</evidence>
<evidence type="ECO:0000256" key="6">
    <source>
        <dbReference type="ARBA" id="ARBA00023034"/>
    </source>
</evidence>
<comment type="subcellular location">
    <subcellularLocation>
        <location evidence="2">Golgi apparatus</location>
    </subcellularLocation>
    <subcellularLocation>
        <location evidence="1">Membrane</location>
        <location evidence="1">Coated pit</location>
        <topology evidence="1">Peripheral membrane protein</topology>
        <orientation evidence="1">Cytoplasmic side</orientation>
    </subcellularLocation>
</comment>